<dbReference type="RefSeq" id="XP_020114102.1">
    <property type="nucleotide sequence ID" value="XM_020258513.1"/>
</dbReference>
<keyword evidence="6" id="KW-0732">Signal</keyword>
<dbReference type="InterPro" id="IPR032799">
    <property type="entry name" value="TAXi_C"/>
</dbReference>
<evidence type="ECO:0000313" key="9">
    <source>
        <dbReference type="RefSeq" id="XP_020114102.1"/>
    </source>
</evidence>
<dbReference type="PROSITE" id="PS51767">
    <property type="entry name" value="PEPTIDASE_A1"/>
    <property type="match status" value="1"/>
</dbReference>
<evidence type="ECO:0000256" key="1">
    <source>
        <dbReference type="ARBA" id="ARBA00007447"/>
    </source>
</evidence>
<dbReference type="Proteomes" id="UP000515123">
    <property type="component" value="Linkage group 2"/>
</dbReference>
<keyword evidence="5" id="KW-0325">Glycoprotein</keyword>
<keyword evidence="4" id="KW-0378">Hydrolase</keyword>
<dbReference type="GO" id="GO:0004190">
    <property type="term" value="F:aspartic-type endopeptidase activity"/>
    <property type="evidence" value="ECO:0007669"/>
    <property type="project" value="UniProtKB-KW"/>
</dbReference>
<feature type="chain" id="PRO_5028144871" evidence="6">
    <location>
        <begin position="24"/>
        <end position="454"/>
    </location>
</feature>
<reference evidence="9" key="2">
    <citation type="submission" date="2025-08" db="UniProtKB">
        <authorList>
            <consortium name="RefSeq"/>
        </authorList>
    </citation>
    <scope>IDENTIFICATION</scope>
    <source>
        <tissue evidence="9">Leaf</tissue>
    </source>
</reference>
<keyword evidence="3" id="KW-0064">Aspartyl protease</keyword>
<dbReference type="OrthoDB" id="613907at2759"/>
<organism evidence="8 9">
    <name type="scientific">Ananas comosus</name>
    <name type="common">Pineapple</name>
    <name type="synonym">Ananas ananas</name>
    <dbReference type="NCBI Taxonomy" id="4615"/>
    <lineage>
        <taxon>Eukaryota</taxon>
        <taxon>Viridiplantae</taxon>
        <taxon>Streptophyta</taxon>
        <taxon>Embryophyta</taxon>
        <taxon>Tracheophyta</taxon>
        <taxon>Spermatophyta</taxon>
        <taxon>Magnoliopsida</taxon>
        <taxon>Liliopsida</taxon>
        <taxon>Poales</taxon>
        <taxon>Bromeliaceae</taxon>
        <taxon>Bromelioideae</taxon>
        <taxon>Ananas</taxon>
    </lineage>
</organism>
<protein>
    <submittedName>
        <fullName evidence="9">Aspartic proteinase nepenthesin-1-like</fullName>
    </submittedName>
</protein>
<proteinExistence type="inferred from homology"/>
<dbReference type="SUPFAM" id="SSF50630">
    <property type="entry name" value="Acid proteases"/>
    <property type="match status" value="1"/>
</dbReference>
<dbReference type="GO" id="GO:0006508">
    <property type="term" value="P:proteolysis"/>
    <property type="evidence" value="ECO:0007669"/>
    <property type="project" value="UniProtKB-KW"/>
</dbReference>
<evidence type="ECO:0000256" key="2">
    <source>
        <dbReference type="ARBA" id="ARBA00022670"/>
    </source>
</evidence>
<evidence type="ECO:0000313" key="8">
    <source>
        <dbReference type="Proteomes" id="UP000515123"/>
    </source>
</evidence>
<reference evidence="8" key="1">
    <citation type="journal article" date="2015" name="Nat. Genet.">
        <title>The pineapple genome and the evolution of CAM photosynthesis.</title>
        <authorList>
            <person name="Ming R."/>
            <person name="VanBuren R."/>
            <person name="Wai C.M."/>
            <person name="Tang H."/>
            <person name="Schatz M.C."/>
            <person name="Bowers J.E."/>
            <person name="Lyons E."/>
            <person name="Wang M.L."/>
            <person name="Chen J."/>
            <person name="Biggers E."/>
            <person name="Zhang J."/>
            <person name="Huang L."/>
            <person name="Zhang L."/>
            <person name="Miao W."/>
            <person name="Zhang J."/>
            <person name="Ye Z."/>
            <person name="Miao C."/>
            <person name="Lin Z."/>
            <person name="Wang H."/>
            <person name="Zhou H."/>
            <person name="Yim W.C."/>
            <person name="Priest H.D."/>
            <person name="Zheng C."/>
            <person name="Woodhouse M."/>
            <person name="Edger P.P."/>
            <person name="Guyot R."/>
            <person name="Guo H.B."/>
            <person name="Guo H."/>
            <person name="Zheng G."/>
            <person name="Singh R."/>
            <person name="Sharma A."/>
            <person name="Min X."/>
            <person name="Zheng Y."/>
            <person name="Lee H."/>
            <person name="Gurtowski J."/>
            <person name="Sedlazeck F.J."/>
            <person name="Harkess A."/>
            <person name="McKain M.R."/>
            <person name="Liao Z."/>
            <person name="Fang J."/>
            <person name="Liu J."/>
            <person name="Zhang X."/>
            <person name="Zhang Q."/>
            <person name="Hu W."/>
            <person name="Qin Y."/>
            <person name="Wang K."/>
            <person name="Chen L.Y."/>
            <person name="Shirley N."/>
            <person name="Lin Y.R."/>
            <person name="Liu L.Y."/>
            <person name="Hernandez A.G."/>
            <person name="Wright C.L."/>
            <person name="Bulone V."/>
            <person name="Tuskan G.A."/>
            <person name="Heath K."/>
            <person name="Zee F."/>
            <person name="Moore P.H."/>
            <person name="Sunkar R."/>
            <person name="Leebens-Mack J.H."/>
            <person name="Mockler T."/>
            <person name="Bennetzen J.L."/>
            <person name="Freeling M."/>
            <person name="Sankoff D."/>
            <person name="Paterson A.H."/>
            <person name="Zhu X."/>
            <person name="Yang X."/>
            <person name="Smith J.A."/>
            <person name="Cushman J.C."/>
            <person name="Paull R.E."/>
            <person name="Yu Q."/>
        </authorList>
    </citation>
    <scope>NUCLEOTIDE SEQUENCE [LARGE SCALE GENOMIC DNA]</scope>
    <source>
        <strain evidence="8">cv. F153</strain>
    </source>
</reference>
<dbReference type="InterPro" id="IPR034161">
    <property type="entry name" value="Pepsin-like_plant"/>
</dbReference>
<keyword evidence="2" id="KW-0645">Protease</keyword>
<evidence type="ECO:0000256" key="5">
    <source>
        <dbReference type="ARBA" id="ARBA00023180"/>
    </source>
</evidence>
<dbReference type="Gene3D" id="2.40.70.10">
    <property type="entry name" value="Acid Proteases"/>
    <property type="match status" value="2"/>
</dbReference>
<dbReference type="PANTHER" id="PTHR47967:SF70">
    <property type="entry name" value="ASPARTIC PROTEINASE CDR1-LIKE"/>
    <property type="match status" value="1"/>
</dbReference>
<dbReference type="Pfam" id="PF14541">
    <property type="entry name" value="TAXi_C"/>
    <property type="match status" value="1"/>
</dbReference>
<dbReference type="CDD" id="cd05476">
    <property type="entry name" value="pepsin_A_like_plant"/>
    <property type="match status" value="1"/>
</dbReference>
<evidence type="ECO:0000259" key="7">
    <source>
        <dbReference type="PROSITE" id="PS51767"/>
    </source>
</evidence>
<gene>
    <name evidence="9" type="primary">LOC109728162</name>
</gene>
<comment type="similarity">
    <text evidence="1">Belongs to the peptidase A1 family.</text>
</comment>
<sequence>MAGALYNLFLAMYFLLASSIIQSLQLRMIHRDSILSPLYPGNLTAEEHMDRLYNYTILRAETIESRMSSPVINYNATRIQPRLHVSFFLYVLELAIGTPWRAQAPRQPRYLMMDTASSLMWLQCLPCARCWSPPHLVFDRRRSRSFAPIPCNHPLCDLRNPEVFRCVNRQCHYTYRYADPALTRGILATETLSLGSDRGGFKLVHNFIFGCSHDNRNFNNLGTQVQGIAGFNRRSASFLGQMNQLAQAHGKFAYCLQREINRPSVLKFGEHAELRGPNVKTVPILHLHNEIDYFVSLVDVSVANHRIGFPPGTFRERIEHGVIKGGFVIDSGAAAANFNGGGPYERVKNTFEEYFQRFGLAHHHHHRFEVCYNIPHGGFTAYPSMTFHFENGNDFVAPPENVVVFVEQNYFCVMIVKSNVVNTLGAHLQRNYRMSFDIQRETFSYIPADCGRDA</sequence>
<feature type="signal peptide" evidence="6">
    <location>
        <begin position="1"/>
        <end position="23"/>
    </location>
</feature>
<dbReference type="GO" id="GO:0005576">
    <property type="term" value="C:extracellular region"/>
    <property type="evidence" value="ECO:0007669"/>
    <property type="project" value="TreeGrafter"/>
</dbReference>
<dbReference type="InterPro" id="IPR021109">
    <property type="entry name" value="Peptidase_aspartic_dom_sf"/>
</dbReference>
<dbReference type="AlphaFoldDB" id="A0A6P5H216"/>
<evidence type="ECO:0000256" key="6">
    <source>
        <dbReference type="SAM" id="SignalP"/>
    </source>
</evidence>
<dbReference type="InterPro" id="IPR051708">
    <property type="entry name" value="Plant_Aspart_Prot_A1"/>
</dbReference>
<keyword evidence="8" id="KW-1185">Reference proteome</keyword>
<dbReference type="GeneID" id="109728162"/>
<accession>A0A6P5H216</accession>
<dbReference type="Pfam" id="PF14543">
    <property type="entry name" value="TAXi_N"/>
    <property type="match status" value="1"/>
</dbReference>
<dbReference type="InterPro" id="IPR033121">
    <property type="entry name" value="PEPTIDASE_A1"/>
</dbReference>
<evidence type="ECO:0000256" key="3">
    <source>
        <dbReference type="ARBA" id="ARBA00022750"/>
    </source>
</evidence>
<dbReference type="InterPro" id="IPR032861">
    <property type="entry name" value="TAXi_N"/>
</dbReference>
<name>A0A6P5H216_ANACO</name>
<feature type="domain" description="Peptidase A1" evidence="7">
    <location>
        <begin position="90"/>
        <end position="446"/>
    </location>
</feature>
<dbReference type="PANTHER" id="PTHR47967">
    <property type="entry name" value="OS07G0603500 PROTEIN-RELATED"/>
    <property type="match status" value="1"/>
</dbReference>
<evidence type="ECO:0000256" key="4">
    <source>
        <dbReference type="ARBA" id="ARBA00022801"/>
    </source>
</evidence>